<dbReference type="InterPro" id="IPR003439">
    <property type="entry name" value="ABC_transporter-like_ATP-bd"/>
</dbReference>
<dbReference type="NCBIfam" id="NF007739">
    <property type="entry name" value="PRK10419.1"/>
    <property type="match status" value="2"/>
</dbReference>
<dbReference type="SUPFAM" id="SSF52540">
    <property type="entry name" value="P-loop containing nucleoside triphosphate hydrolases"/>
    <property type="match status" value="2"/>
</dbReference>
<evidence type="ECO:0000256" key="1">
    <source>
        <dbReference type="ARBA" id="ARBA00004417"/>
    </source>
</evidence>
<dbReference type="Pfam" id="PF00005">
    <property type="entry name" value="ABC_tran"/>
    <property type="match status" value="2"/>
</dbReference>
<dbReference type="PROSITE" id="PS50893">
    <property type="entry name" value="ABC_TRANSPORTER_2"/>
    <property type="match status" value="2"/>
</dbReference>
<dbReference type="AlphaFoldDB" id="A0A3A1WK08"/>
<organism evidence="9 10">
    <name type="scientific">Aureimonas flava</name>
    <dbReference type="NCBI Taxonomy" id="2320271"/>
    <lineage>
        <taxon>Bacteria</taxon>
        <taxon>Pseudomonadati</taxon>
        <taxon>Pseudomonadota</taxon>
        <taxon>Alphaproteobacteria</taxon>
        <taxon>Hyphomicrobiales</taxon>
        <taxon>Aurantimonadaceae</taxon>
        <taxon>Aureimonas</taxon>
    </lineage>
</organism>
<reference evidence="10" key="1">
    <citation type="submission" date="2018-09" db="EMBL/GenBank/DDBJ databases">
        <authorList>
            <person name="Tuo L."/>
        </authorList>
    </citation>
    <scope>NUCLEOTIDE SEQUENCE [LARGE SCALE GENOMIC DNA]</scope>
    <source>
        <strain evidence="10">M2BS4Y-1</strain>
    </source>
</reference>
<feature type="domain" description="ABC transporter" evidence="8">
    <location>
        <begin position="7"/>
        <end position="257"/>
    </location>
</feature>
<evidence type="ECO:0000256" key="7">
    <source>
        <dbReference type="ARBA" id="ARBA00023136"/>
    </source>
</evidence>
<sequence>MSHTPILSVEGLTVSLPKGADRPHAVSNVSFELRPREILCVVGESGSGKSVLSAALMGAVPEGLRVAAGRIRLGQTDVARLTERQLRAIRGRDIAMIFQEPMASLNPAIPAGRQVEEVFELHSDLSPRERRERVRGLMEAMHLPDPDRIMAAYPHQLSGGQCQRIVIAMALAMSPRVLIADEPTTALDVTTQAQVLKLVRELRDDHGHGILFITHDFGVVADIADRIAVMKNGEIVEIGEADQVLRTPSHPYTRGLIAAVPSLTPHSRAPLPAAEPALAVRDLEHRFGNVTALRDIRFELPRGRVLSIVGESGSGKSTLAKAAIRLIEPHAGRVEVVGTDMLSLSQSQLARHRRAIQMIFQDPFGSLNPRRPVGDMIARAAMLAGATRAEARARAEELLELVGLQRSAYGRRPSAFSGGQRQRIGIARALAMRPDVLIADESVSALDVSVQAQVLELLRDLQERLDLAILFITHDLRVAAQISDEIVVMRKGEIIERGPASRVLTAPEHPYTQALIAAAPGRGAF</sequence>
<evidence type="ECO:0000256" key="4">
    <source>
        <dbReference type="ARBA" id="ARBA00022475"/>
    </source>
</evidence>
<dbReference type="RefSeq" id="WP_119540549.1">
    <property type="nucleotide sequence ID" value="NZ_QYRN01000006.1"/>
</dbReference>
<comment type="subcellular location">
    <subcellularLocation>
        <location evidence="1">Cell inner membrane</location>
        <topology evidence="1">Peripheral membrane protein</topology>
    </subcellularLocation>
</comment>
<dbReference type="SMART" id="SM00382">
    <property type="entry name" value="AAA"/>
    <property type="match status" value="2"/>
</dbReference>
<dbReference type="OrthoDB" id="9805488at2"/>
<gene>
    <name evidence="9" type="ORF">D3218_13220</name>
</gene>
<dbReference type="NCBIfam" id="NF008453">
    <property type="entry name" value="PRK11308.1"/>
    <property type="match status" value="2"/>
</dbReference>
<feature type="domain" description="ABC transporter" evidence="8">
    <location>
        <begin position="278"/>
        <end position="516"/>
    </location>
</feature>
<evidence type="ECO:0000259" key="8">
    <source>
        <dbReference type="PROSITE" id="PS50893"/>
    </source>
</evidence>
<dbReference type="GO" id="GO:0005524">
    <property type="term" value="F:ATP binding"/>
    <property type="evidence" value="ECO:0007669"/>
    <property type="project" value="UniProtKB-KW"/>
</dbReference>
<dbReference type="Gene3D" id="3.40.50.300">
    <property type="entry name" value="P-loop containing nucleotide triphosphate hydrolases"/>
    <property type="match status" value="2"/>
</dbReference>
<keyword evidence="5" id="KW-0547">Nucleotide-binding</keyword>
<dbReference type="InterPro" id="IPR027417">
    <property type="entry name" value="P-loop_NTPase"/>
</dbReference>
<protein>
    <submittedName>
        <fullName evidence="9">ABC transporter ATP-binding protein</fullName>
    </submittedName>
</protein>
<keyword evidence="3" id="KW-0813">Transport</keyword>
<accession>A0A3A1WK08</accession>
<dbReference type="InterPro" id="IPR003593">
    <property type="entry name" value="AAA+_ATPase"/>
</dbReference>
<dbReference type="FunFam" id="3.40.50.300:FF:000016">
    <property type="entry name" value="Oligopeptide ABC transporter ATP-binding component"/>
    <property type="match status" value="1"/>
</dbReference>
<dbReference type="PROSITE" id="PS00211">
    <property type="entry name" value="ABC_TRANSPORTER_1"/>
    <property type="match status" value="2"/>
</dbReference>
<comment type="caution">
    <text evidence="9">The sequence shown here is derived from an EMBL/GenBank/DDBJ whole genome shotgun (WGS) entry which is preliminary data.</text>
</comment>
<dbReference type="PANTHER" id="PTHR43297:SF2">
    <property type="entry name" value="DIPEPTIDE TRANSPORT ATP-BINDING PROTEIN DPPD"/>
    <property type="match status" value="1"/>
</dbReference>
<dbReference type="GO" id="GO:0005886">
    <property type="term" value="C:plasma membrane"/>
    <property type="evidence" value="ECO:0007669"/>
    <property type="project" value="UniProtKB-SubCell"/>
</dbReference>
<evidence type="ECO:0000313" key="10">
    <source>
        <dbReference type="Proteomes" id="UP000265750"/>
    </source>
</evidence>
<keyword evidence="7" id="KW-0472">Membrane</keyword>
<evidence type="ECO:0000256" key="3">
    <source>
        <dbReference type="ARBA" id="ARBA00022448"/>
    </source>
</evidence>
<dbReference type="InterPro" id="IPR013563">
    <property type="entry name" value="Oligopep_ABC_C"/>
</dbReference>
<dbReference type="GO" id="GO:0055085">
    <property type="term" value="P:transmembrane transport"/>
    <property type="evidence" value="ECO:0007669"/>
    <property type="project" value="UniProtKB-ARBA"/>
</dbReference>
<dbReference type="InterPro" id="IPR017871">
    <property type="entry name" value="ABC_transporter-like_CS"/>
</dbReference>
<evidence type="ECO:0000256" key="2">
    <source>
        <dbReference type="ARBA" id="ARBA00005417"/>
    </source>
</evidence>
<comment type="similarity">
    <text evidence="2">Belongs to the ABC transporter superfamily.</text>
</comment>
<dbReference type="GO" id="GO:0015833">
    <property type="term" value="P:peptide transport"/>
    <property type="evidence" value="ECO:0007669"/>
    <property type="project" value="InterPro"/>
</dbReference>
<dbReference type="Pfam" id="PF08352">
    <property type="entry name" value="oligo_HPY"/>
    <property type="match status" value="2"/>
</dbReference>
<evidence type="ECO:0000256" key="5">
    <source>
        <dbReference type="ARBA" id="ARBA00022741"/>
    </source>
</evidence>
<dbReference type="CDD" id="cd03257">
    <property type="entry name" value="ABC_NikE_OppD_transporters"/>
    <property type="match status" value="2"/>
</dbReference>
<keyword evidence="10" id="KW-1185">Reference proteome</keyword>
<dbReference type="GO" id="GO:0016887">
    <property type="term" value="F:ATP hydrolysis activity"/>
    <property type="evidence" value="ECO:0007669"/>
    <property type="project" value="InterPro"/>
</dbReference>
<dbReference type="Proteomes" id="UP000265750">
    <property type="component" value="Unassembled WGS sequence"/>
</dbReference>
<evidence type="ECO:0000256" key="6">
    <source>
        <dbReference type="ARBA" id="ARBA00022840"/>
    </source>
</evidence>
<proteinExistence type="inferred from homology"/>
<dbReference type="EMBL" id="QYRN01000006">
    <property type="protein sequence ID" value="RIY00240.1"/>
    <property type="molecule type" value="Genomic_DNA"/>
</dbReference>
<dbReference type="PANTHER" id="PTHR43297">
    <property type="entry name" value="OLIGOPEPTIDE TRANSPORT ATP-BINDING PROTEIN APPD"/>
    <property type="match status" value="1"/>
</dbReference>
<keyword evidence="4" id="KW-1003">Cell membrane</keyword>
<keyword evidence="6 9" id="KW-0067">ATP-binding</keyword>
<dbReference type="InterPro" id="IPR050388">
    <property type="entry name" value="ABC_Ni/Peptide_Import"/>
</dbReference>
<name>A0A3A1WK08_9HYPH</name>
<evidence type="ECO:0000313" key="9">
    <source>
        <dbReference type="EMBL" id="RIY00240.1"/>
    </source>
</evidence>